<dbReference type="SUPFAM" id="SSF50129">
    <property type="entry name" value="GroES-like"/>
    <property type="match status" value="1"/>
</dbReference>
<proteinExistence type="inferred from homology"/>
<dbReference type="PANTHER" id="PTHR45348:SF2">
    <property type="entry name" value="ZINC-TYPE ALCOHOL DEHYDROGENASE-LIKE PROTEIN C2E1P3.01"/>
    <property type="match status" value="1"/>
</dbReference>
<keyword evidence="5" id="KW-1185">Reference proteome</keyword>
<dbReference type="Pfam" id="PF08240">
    <property type="entry name" value="ADH_N"/>
    <property type="match status" value="1"/>
</dbReference>
<dbReference type="SUPFAM" id="SSF51735">
    <property type="entry name" value="NAD(P)-binding Rossmann-fold domains"/>
    <property type="match status" value="1"/>
</dbReference>
<dbReference type="InterPro" id="IPR011032">
    <property type="entry name" value="GroES-like_sf"/>
</dbReference>
<evidence type="ECO:0000256" key="2">
    <source>
        <dbReference type="ARBA" id="ARBA00023002"/>
    </source>
</evidence>
<dbReference type="InterPro" id="IPR013149">
    <property type="entry name" value="ADH-like_C"/>
</dbReference>
<dbReference type="PANTHER" id="PTHR45348">
    <property type="entry name" value="HYPOTHETICAL OXIDOREDUCTASE (EUROFUNG)"/>
    <property type="match status" value="1"/>
</dbReference>
<dbReference type="Pfam" id="PF00107">
    <property type="entry name" value="ADH_zinc_N"/>
    <property type="match status" value="1"/>
</dbReference>
<dbReference type="InterPro" id="IPR020843">
    <property type="entry name" value="ER"/>
</dbReference>
<dbReference type="Gene3D" id="3.40.50.720">
    <property type="entry name" value="NAD(P)-binding Rossmann-like Domain"/>
    <property type="match status" value="1"/>
</dbReference>
<dbReference type="EMBL" id="JARVKF010000079">
    <property type="protein sequence ID" value="KAK9423343.1"/>
    <property type="molecule type" value="Genomic_DNA"/>
</dbReference>
<sequence length="351" mass="37853">MKAVKSVAVGRHDTITDSPIPSVKGHSGFVLVKIKYAGINHCDYLFTDLDFAFLENATLGSEYCGEIVEVAESGCARFKVGNRIAGCVFISLTEVFPNSGCLAEYALVKGDAQFSVDALGDGVSDEQAAGIGVAFSTAYHGLYHCMKLPWPDQESPDVQRTILVYGGATNTGMIAIQLAKLSGLVVITTCSPKNFNLLRSLGADHVIDYLDKDTCIKQILATARNGLELVFNCYGANDSARICGEVIGNGGIYASVAPWDLPQKEKNAIFHSVQGQMVLGEPFILMGQVIPADLGIFEDWKVFIRLCESLINSGKIKLTPVRHVGRLENVGYALDLLRTWTNHAGKLVCGI</sequence>
<evidence type="ECO:0000259" key="3">
    <source>
        <dbReference type="SMART" id="SM00829"/>
    </source>
</evidence>
<evidence type="ECO:0000256" key="1">
    <source>
        <dbReference type="ARBA" id="ARBA00008072"/>
    </source>
</evidence>
<comment type="caution">
    <text evidence="4">The sequence shown here is derived from an EMBL/GenBank/DDBJ whole genome shotgun (WGS) entry which is preliminary data.</text>
</comment>
<gene>
    <name evidence="4" type="ORF">SUNI508_04237</name>
</gene>
<dbReference type="CDD" id="cd08249">
    <property type="entry name" value="enoyl_reductase_like"/>
    <property type="match status" value="1"/>
</dbReference>
<evidence type="ECO:0000313" key="4">
    <source>
        <dbReference type="EMBL" id="KAK9423343.1"/>
    </source>
</evidence>
<dbReference type="SMART" id="SM00829">
    <property type="entry name" value="PKS_ER"/>
    <property type="match status" value="1"/>
</dbReference>
<dbReference type="Gene3D" id="3.90.180.10">
    <property type="entry name" value="Medium-chain alcohol dehydrogenases, catalytic domain"/>
    <property type="match status" value="1"/>
</dbReference>
<dbReference type="InterPro" id="IPR013154">
    <property type="entry name" value="ADH-like_N"/>
</dbReference>
<organism evidence="4 5">
    <name type="scientific">Seiridium unicorne</name>
    <dbReference type="NCBI Taxonomy" id="138068"/>
    <lineage>
        <taxon>Eukaryota</taxon>
        <taxon>Fungi</taxon>
        <taxon>Dikarya</taxon>
        <taxon>Ascomycota</taxon>
        <taxon>Pezizomycotina</taxon>
        <taxon>Sordariomycetes</taxon>
        <taxon>Xylariomycetidae</taxon>
        <taxon>Amphisphaeriales</taxon>
        <taxon>Sporocadaceae</taxon>
        <taxon>Seiridium</taxon>
    </lineage>
</organism>
<dbReference type="InterPro" id="IPR036291">
    <property type="entry name" value="NAD(P)-bd_dom_sf"/>
</dbReference>
<protein>
    <submittedName>
        <fullName evidence="4">GroES-like protein</fullName>
    </submittedName>
</protein>
<dbReference type="InterPro" id="IPR047122">
    <property type="entry name" value="Trans-enoyl_RdTase-like"/>
</dbReference>
<comment type="similarity">
    <text evidence="1">Belongs to the zinc-containing alcohol dehydrogenase family.</text>
</comment>
<feature type="domain" description="Enoyl reductase (ER)" evidence="3">
    <location>
        <begin position="10"/>
        <end position="349"/>
    </location>
</feature>
<reference evidence="4 5" key="1">
    <citation type="journal article" date="2024" name="J. Plant Pathol.">
        <title>Sequence and assembly of the genome of Seiridium unicorne, isolate CBS 538.82, causal agent of cypress canker disease.</title>
        <authorList>
            <person name="Scali E."/>
            <person name="Rocca G.D."/>
            <person name="Danti R."/>
            <person name="Garbelotto M."/>
            <person name="Barberini S."/>
            <person name="Baroncelli R."/>
            <person name="Emiliani G."/>
        </authorList>
    </citation>
    <scope>NUCLEOTIDE SEQUENCE [LARGE SCALE GENOMIC DNA]</scope>
    <source>
        <strain evidence="4 5">BM-138-508</strain>
    </source>
</reference>
<dbReference type="Proteomes" id="UP001408356">
    <property type="component" value="Unassembled WGS sequence"/>
</dbReference>
<keyword evidence="2" id="KW-0560">Oxidoreductase</keyword>
<evidence type="ECO:0000313" key="5">
    <source>
        <dbReference type="Proteomes" id="UP001408356"/>
    </source>
</evidence>
<accession>A0ABR2V9R3</accession>
<name>A0ABR2V9R3_9PEZI</name>